<keyword evidence="2" id="KW-1185">Reference proteome</keyword>
<evidence type="ECO:0008006" key="3">
    <source>
        <dbReference type="Google" id="ProtNLM"/>
    </source>
</evidence>
<organism evidence="1 2">
    <name type="scientific">Datura stramonium</name>
    <name type="common">Jimsonweed</name>
    <name type="synonym">Common thornapple</name>
    <dbReference type="NCBI Taxonomy" id="4076"/>
    <lineage>
        <taxon>Eukaryota</taxon>
        <taxon>Viridiplantae</taxon>
        <taxon>Streptophyta</taxon>
        <taxon>Embryophyta</taxon>
        <taxon>Tracheophyta</taxon>
        <taxon>Spermatophyta</taxon>
        <taxon>Magnoliopsida</taxon>
        <taxon>eudicotyledons</taxon>
        <taxon>Gunneridae</taxon>
        <taxon>Pentapetalae</taxon>
        <taxon>asterids</taxon>
        <taxon>lamiids</taxon>
        <taxon>Solanales</taxon>
        <taxon>Solanaceae</taxon>
        <taxon>Solanoideae</taxon>
        <taxon>Datureae</taxon>
        <taxon>Datura</taxon>
    </lineage>
</organism>
<evidence type="ECO:0000313" key="1">
    <source>
        <dbReference type="EMBL" id="MCD7450743.1"/>
    </source>
</evidence>
<gene>
    <name evidence="1" type="ORF">HAX54_008304</name>
</gene>
<sequence>MSERKLKMSSCVIFVVISIFCRVRRLFRLYEARNEGAGRSRTSATIVAGFQGNGSRVALLGTERIELFQPPPLHSPTIGETCFS</sequence>
<dbReference type="Proteomes" id="UP000823775">
    <property type="component" value="Unassembled WGS sequence"/>
</dbReference>
<name>A0ABS8RVK7_DATST</name>
<accession>A0ABS8RVK7</accession>
<proteinExistence type="predicted"/>
<protein>
    <recommendedName>
        <fullName evidence="3">Secreted protein</fullName>
    </recommendedName>
</protein>
<reference evidence="1 2" key="1">
    <citation type="journal article" date="2021" name="BMC Genomics">
        <title>Datura genome reveals duplications of psychoactive alkaloid biosynthetic genes and high mutation rate following tissue culture.</title>
        <authorList>
            <person name="Rajewski A."/>
            <person name="Carter-House D."/>
            <person name="Stajich J."/>
            <person name="Litt A."/>
        </authorList>
    </citation>
    <scope>NUCLEOTIDE SEQUENCE [LARGE SCALE GENOMIC DNA]</scope>
    <source>
        <strain evidence="1">AR-01</strain>
    </source>
</reference>
<comment type="caution">
    <text evidence="1">The sequence shown here is derived from an EMBL/GenBank/DDBJ whole genome shotgun (WGS) entry which is preliminary data.</text>
</comment>
<dbReference type="EMBL" id="JACEIK010000143">
    <property type="protein sequence ID" value="MCD7450743.1"/>
    <property type="molecule type" value="Genomic_DNA"/>
</dbReference>
<evidence type="ECO:0000313" key="2">
    <source>
        <dbReference type="Proteomes" id="UP000823775"/>
    </source>
</evidence>